<reference evidence="2" key="1">
    <citation type="journal article" date="2019" name="Int. J. Syst. Evol. Microbiol.">
        <title>The Global Catalogue of Microorganisms (GCM) 10K type strain sequencing project: providing services to taxonomists for standard genome sequencing and annotation.</title>
        <authorList>
            <consortium name="The Broad Institute Genomics Platform"/>
            <consortium name="The Broad Institute Genome Sequencing Center for Infectious Disease"/>
            <person name="Wu L."/>
            <person name="Ma J."/>
        </authorList>
    </citation>
    <scope>NUCLEOTIDE SEQUENCE [LARGE SCALE GENOMIC DNA]</scope>
    <source>
        <strain evidence="2">JCM 16956</strain>
    </source>
</reference>
<dbReference type="Proteomes" id="UP001501000">
    <property type="component" value="Unassembled WGS sequence"/>
</dbReference>
<evidence type="ECO:0000313" key="1">
    <source>
        <dbReference type="EMBL" id="GAA3896768.1"/>
    </source>
</evidence>
<organism evidence="1 2">
    <name type="scientific">Streptomyces gulbargensis</name>
    <dbReference type="NCBI Taxonomy" id="364901"/>
    <lineage>
        <taxon>Bacteria</taxon>
        <taxon>Bacillati</taxon>
        <taxon>Actinomycetota</taxon>
        <taxon>Actinomycetes</taxon>
        <taxon>Kitasatosporales</taxon>
        <taxon>Streptomycetaceae</taxon>
        <taxon>Streptomyces</taxon>
    </lineage>
</organism>
<keyword evidence="2" id="KW-1185">Reference proteome</keyword>
<dbReference type="EMBL" id="BAABAJ010000001">
    <property type="protein sequence ID" value="GAA3896768.1"/>
    <property type="molecule type" value="Genomic_DNA"/>
</dbReference>
<proteinExistence type="predicted"/>
<comment type="caution">
    <text evidence="1">The sequence shown here is derived from an EMBL/GenBank/DDBJ whole genome shotgun (WGS) entry which is preliminary data.</text>
</comment>
<gene>
    <name evidence="1" type="ORF">GCM10022244_03680</name>
</gene>
<accession>A0ABP7L8A5</accession>
<name>A0ABP7L8A5_9ACTN</name>
<protein>
    <submittedName>
        <fullName evidence="1">Uncharacterized protein</fullName>
    </submittedName>
</protein>
<evidence type="ECO:0000313" key="2">
    <source>
        <dbReference type="Proteomes" id="UP001501000"/>
    </source>
</evidence>
<sequence length="104" mass="11412">MTGAGARHASRRLILERKGFRCEVAPCGVMADDGTSGFQAGRTGLVVRIPEAEAAIGSRKAIAERWPEAPPYGGRFAGIIPHLTAFMARPLRPRRFSRRRRRGV</sequence>